<evidence type="ECO:0000313" key="3">
    <source>
        <dbReference type="EMBL" id="KAF9424313.1"/>
    </source>
</evidence>
<dbReference type="EMBL" id="JACKWZ010000003">
    <property type="protein sequence ID" value="KAF9424313.1"/>
    <property type="molecule type" value="Genomic_DNA"/>
</dbReference>
<dbReference type="AlphaFoldDB" id="A0A835L8T1"/>
<feature type="region of interest" description="Disordered" evidence="1">
    <location>
        <begin position="160"/>
        <end position="193"/>
    </location>
</feature>
<reference evidence="3" key="1">
    <citation type="submission" date="2020-08" db="EMBL/GenBank/DDBJ databases">
        <title>Spodoptera exigua strain:BAW_Kor-Di-RS1 Genome sequencing and assembly.</title>
        <authorList>
            <person name="Kim J."/>
            <person name="Nam H.Y."/>
            <person name="Kwon M."/>
            <person name="Choi J.H."/>
            <person name="Cho S.R."/>
            <person name="Kim G.-H."/>
        </authorList>
    </citation>
    <scope>NUCLEOTIDE SEQUENCE</scope>
    <source>
        <strain evidence="3">BAW_Kor-Di-RS1</strain>
        <tissue evidence="3">Whole-body</tissue>
    </source>
</reference>
<proteinExistence type="predicted"/>
<dbReference type="InterPro" id="IPR012337">
    <property type="entry name" value="RNaseH-like_sf"/>
</dbReference>
<accession>A0A835L8T1</accession>
<dbReference type="Proteomes" id="UP000648187">
    <property type="component" value="Unassembled WGS sequence"/>
</dbReference>
<protein>
    <recommendedName>
        <fullName evidence="2">MADF domain-containing protein</fullName>
    </recommendedName>
</protein>
<dbReference type="InterPro" id="IPR006578">
    <property type="entry name" value="MADF-dom"/>
</dbReference>
<gene>
    <name evidence="3" type="ORF">HW555_000452</name>
</gene>
<dbReference type="Pfam" id="PF10545">
    <property type="entry name" value="MADF_DNA_bdg"/>
    <property type="match status" value="1"/>
</dbReference>
<name>A0A835L8T1_SPOEX</name>
<evidence type="ECO:0000256" key="1">
    <source>
        <dbReference type="SAM" id="MobiDB-lite"/>
    </source>
</evidence>
<dbReference type="PANTHER" id="PTHR47272:SF1">
    <property type="entry name" value="PIGGYBAC TRANSPOSABLE ELEMENT-DERIVED PROTEIN 3-LIKE"/>
    <property type="match status" value="1"/>
</dbReference>
<evidence type="ECO:0000313" key="4">
    <source>
        <dbReference type="Proteomes" id="UP000648187"/>
    </source>
</evidence>
<dbReference type="SMART" id="SM00595">
    <property type="entry name" value="MADF"/>
    <property type="match status" value="1"/>
</dbReference>
<dbReference type="Pfam" id="PF13843">
    <property type="entry name" value="DDE_Tnp_1_7"/>
    <property type="match status" value="1"/>
</dbReference>
<dbReference type="InterPro" id="IPR029526">
    <property type="entry name" value="PGBD"/>
</dbReference>
<comment type="caution">
    <text evidence="3">The sequence shown here is derived from an EMBL/GenBank/DDBJ whole genome shotgun (WGS) entry which is preliminary data.</text>
</comment>
<feature type="domain" description="MADF" evidence="2">
    <location>
        <begin position="5"/>
        <end position="94"/>
    </location>
</feature>
<keyword evidence="4" id="KW-1185">Reference proteome</keyword>
<feature type="compositionally biased region" description="Low complexity" evidence="1">
    <location>
        <begin position="182"/>
        <end position="193"/>
    </location>
</feature>
<feature type="region of interest" description="Disordered" evidence="1">
    <location>
        <begin position="245"/>
        <end position="277"/>
    </location>
</feature>
<sequence length="873" mass="100580">MQKEKLIEEVRKYPLLYDLRDPKYSDVHKKEKAWNEIAIVLSQPASECKKIWQNLREYHRRAIKKKATKSGQSANTNKKWQYETEMSFLLPHYKERSTVTSVDNTDDGDDENSLSAAEILANVTNNEESQDSSIISERPESSNLKLTRSHKILALVPEKNACSEGSSSSDEETNVYIPPSPDTSDPPSLASSLEGLNLLDSSTESNKEQIDISVDAPLTPIFNEVFPSPTTSNYNILPTLNSIQSLPTPTVEQSSPQPGTSRQQLPLTRSKRKKTTRNAVTKKVAVKKFVLDYHWSKSVFRHSACLEENLYDLHQTDIDTALDYFYYFFSPDIITDIVHNTNLYSVQQLGRSIQLTEDEIKNFLAIQMLMGIVHMPAYTDYWGKRTRYPLIADLMPLKRYQQIRRYLHFANNTLEDSDRYFKIRPVMERIRQNFLKVEEEGKYSIDEMMIPYKGRKAGKRKQYVKMKPKKWGFKNFVRAGVSGIIYDFLLYGGDDTFRGLTFRDKEASIGLGGKVVIALCQTIRQKPAIIYADNFFMSLELTHILREEYGILSLGTIRTNRLRGCQELLPTDQQMKKKKRGSSAQVVCNKNKLAVVKWNDNKVVTLISSYIDSHPIETIKRYDKDEKKKVHVECPQIVKHYNKHMGGVDLADMLISLYRTPFKSHRWYLGIFSQLIDMCINNAWLLHKRDGKNIMLKDFRFQLFEGLTKSNKIVKGINATEDIGEDLKIHKPVSVRPTDSVRFDDKGHLPEAGDETMRCKYCKSEDWDIMEQVCKVLQQFEQITSSISGDKYLTGSMVIGITNCLKDFCEDFLNKEEYCASFNQAVIDVLRSLKYGIKDRFQGIEHSKSFGVCTLLDPRFKLVCFKMIMRSQN</sequence>
<feature type="compositionally biased region" description="Polar residues" evidence="1">
    <location>
        <begin position="245"/>
        <end position="267"/>
    </location>
</feature>
<evidence type="ECO:0000259" key="2">
    <source>
        <dbReference type="PROSITE" id="PS51029"/>
    </source>
</evidence>
<dbReference type="PANTHER" id="PTHR47272">
    <property type="entry name" value="DDE_TNP_1_7 DOMAIN-CONTAINING PROTEIN"/>
    <property type="match status" value="1"/>
</dbReference>
<organism evidence="3 4">
    <name type="scientific">Spodoptera exigua</name>
    <name type="common">Beet armyworm</name>
    <name type="synonym">Noctua fulgens</name>
    <dbReference type="NCBI Taxonomy" id="7107"/>
    <lineage>
        <taxon>Eukaryota</taxon>
        <taxon>Metazoa</taxon>
        <taxon>Ecdysozoa</taxon>
        <taxon>Arthropoda</taxon>
        <taxon>Hexapoda</taxon>
        <taxon>Insecta</taxon>
        <taxon>Pterygota</taxon>
        <taxon>Neoptera</taxon>
        <taxon>Endopterygota</taxon>
        <taxon>Lepidoptera</taxon>
        <taxon>Glossata</taxon>
        <taxon>Ditrysia</taxon>
        <taxon>Noctuoidea</taxon>
        <taxon>Noctuidae</taxon>
        <taxon>Amphipyrinae</taxon>
        <taxon>Spodoptera</taxon>
    </lineage>
</organism>
<dbReference type="SUPFAM" id="SSF53098">
    <property type="entry name" value="Ribonuclease H-like"/>
    <property type="match status" value="1"/>
</dbReference>
<dbReference type="PROSITE" id="PS51029">
    <property type="entry name" value="MADF"/>
    <property type="match status" value="1"/>
</dbReference>